<evidence type="ECO:0000313" key="1">
    <source>
        <dbReference type="EMBL" id="KAI8420877.1"/>
    </source>
</evidence>
<gene>
    <name evidence="1" type="ORF">MSG28_008064</name>
</gene>
<proteinExistence type="predicted"/>
<dbReference type="EMBL" id="CM046113">
    <property type="protein sequence ID" value="KAI8420877.1"/>
    <property type="molecule type" value="Genomic_DNA"/>
</dbReference>
<organism evidence="1 2">
    <name type="scientific">Choristoneura fumiferana</name>
    <name type="common">Spruce budworm moth</name>
    <name type="synonym">Archips fumiferana</name>
    <dbReference type="NCBI Taxonomy" id="7141"/>
    <lineage>
        <taxon>Eukaryota</taxon>
        <taxon>Metazoa</taxon>
        <taxon>Ecdysozoa</taxon>
        <taxon>Arthropoda</taxon>
        <taxon>Hexapoda</taxon>
        <taxon>Insecta</taxon>
        <taxon>Pterygota</taxon>
        <taxon>Neoptera</taxon>
        <taxon>Endopterygota</taxon>
        <taxon>Lepidoptera</taxon>
        <taxon>Glossata</taxon>
        <taxon>Ditrysia</taxon>
        <taxon>Tortricoidea</taxon>
        <taxon>Tortricidae</taxon>
        <taxon>Tortricinae</taxon>
        <taxon>Choristoneura</taxon>
    </lineage>
</organism>
<evidence type="ECO:0000313" key="2">
    <source>
        <dbReference type="Proteomes" id="UP001064048"/>
    </source>
</evidence>
<sequence length="155" mass="17031">MRQKEPKNKEPSTPDLLNDSANVKTTVEKNRPRSCVNPSPIGYDLCPNNSRIELENNRRWSGVQLGSKLMQAFDRLVFDDSDDYTDSLENNKPSAKLTGADLKYAPTNYADRRDFTSDSEGFQDPSAGIVSSPATSARVTVSRQEHAPGNPSPGA</sequence>
<reference evidence="1 2" key="1">
    <citation type="journal article" date="2022" name="Genome Biol. Evol.">
        <title>The Spruce Budworm Genome: Reconstructing the Evolutionary History of Antifreeze Proteins.</title>
        <authorList>
            <person name="Beliveau C."/>
            <person name="Gagne P."/>
            <person name="Picq S."/>
            <person name="Vernygora O."/>
            <person name="Keeling C.I."/>
            <person name="Pinkney K."/>
            <person name="Doucet D."/>
            <person name="Wen F."/>
            <person name="Johnston J.S."/>
            <person name="Maaroufi H."/>
            <person name="Boyle B."/>
            <person name="Laroche J."/>
            <person name="Dewar K."/>
            <person name="Juretic N."/>
            <person name="Blackburn G."/>
            <person name="Nisole A."/>
            <person name="Brunet B."/>
            <person name="Brandao M."/>
            <person name="Lumley L."/>
            <person name="Duan J."/>
            <person name="Quan G."/>
            <person name="Lucarotti C.J."/>
            <person name="Roe A.D."/>
            <person name="Sperling F.A.H."/>
            <person name="Levesque R.C."/>
            <person name="Cusson M."/>
        </authorList>
    </citation>
    <scope>NUCLEOTIDE SEQUENCE [LARGE SCALE GENOMIC DNA]</scope>
    <source>
        <strain evidence="1">Glfc:IPQL:Cfum</strain>
    </source>
</reference>
<name>A0ACC0J9S2_CHOFU</name>
<comment type="caution">
    <text evidence="1">The sequence shown here is derived from an EMBL/GenBank/DDBJ whole genome shotgun (WGS) entry which is preliminary data.</text>
</comment>
<keyword evidence="2" id="KW-1185">Reference proteome</keyword>
<protein>
    <submittedName>
        <fullName evidence="1">Uncharacterized protein</fullName>
    </submittedName>
</protein>
<dbReference type="Proteomes" id="UP001064048">
    <property type="component" value="Chromosome 13"/>
</dbReference>
<accession>A0ACC0J9S2</accession>